<organism evidence="2 3">
    <name type="scientific">Teratosphaeria destructans</name>
    <dbReference type="NCBI Taxonomy" id="418781"/>
    <lineage>
        <taxon>Eukaryota</taxon>
        <taxon>Fungi</taxon>
        <taxon>Dikarya</taxon>
        <taxon>Ascomycota</taxon>
        <taxon>Pezizomycotina</taxon>
        <taxon>Dothideomycetes</taxon>
        <taxon>Dothideomycetidae</taxon>
        <taxon>Mycosphaerellales</taxon>
        <taxon>Teratosphaeriaceae</taxon>
        <taxon>Teratosphaeria</taxon>
    </lineage>
</organism>
<feature type="signal peptide" evidence="1">
    <location>
        <begin position="1"/>
        <end position="21"/>
    </location>
</feature>
<evidence type="ECO:0000313" key="3">
    <source>
        <dbReference type="Proteomes" id="UP001138500"/>
    </source>
</evidence>
<name>A0A9W7W0E1_9PEZI</name>
<dbReference type="OrthoDB" id="10331080at2759"/>
<evidence type="ECO:0008006" key="4">
    <source>
        <dbReference type="Google" id="ProtNLM"/>
    </source>
</evidence>
<gene>
    <name evidence="2" type="ORF">Tdes44962_MAKER00612</name>
</gene>
<dbReference type="AlphaFoldDB" id="A0A9W7W0E1"/>
<dbReference type="Proteomes" id="UP001138500">
    <property type="component" value="Unassembled WGS sequence"/>
</dbReference>
<reference evidence="2 3" key="2">
    <citation type="journal article" date="2021" name="Curr. Genet.">
        <title>Genetic response to nitrogen starvation in the aggressive Eucalyptus foliar pathogen Teratosphaeria destructans.</title>
        <authorList>
            <person name="Havenga M."/>
            <person name="Wingfield B.D."/>
            <person name="Wingfield M.J."/>
            <person name="Dreyer L.L."/>
            <person name="Roets F."/>
            <person name="Aylward J."/>
        </authorList>
    </citation>
    <scope>NUCLEOTIDE SEQUENCE [LARGE SCALE GENOMIC DNA]</scope>
    <source>
        <strain evidence="2">CMW44962</strain>
    </source>
</reference>
<protein>
    <recommendedName>
        <fullName evidence="4">AA1-like domain-containing protein</fullName>
    </recommendedName>
</protein>
<accession>A0A9W7W0E1</accession>
<keyword evidence="1" id="KW-0732">Signal</keyword>
<comment type="caution">
    <text evidence="2">The sequence shown here is derived from an EMBL/GenBank/DDBJ whole genome shotgun (WGS) entry which is preliminary data.</text>
</comment>
<evidence type="ECO:0000256" key="1">
    <source>
        <dbReference type="SAM" id="SignalP"/>
    </source>
</evidence>
<reference evidence="2 3" key="1">
    <citation type="journal article" date="2018" name="IMA Fungus">
        <title>IMA Genome-F 10: Nine draft genome sequences of Claviceps purpurea s.lat., including C. arundinis, C. humidiphila, and C. cf. spartinae, pseudomolecules for the pitch canker pathogen Fusarium circinatum, draft genome of Davidsoniella eucalypti, Grosmannia galeiformis, Quambalaria eucalypti, and Teratosphaeria destructans.</title>
        <authorList>
            <person name="Wingfield B.D."/>
            <person name="Liu M."/>
            <person name="Nguyen H.D."/>
            <person name="Lane F.A."/>
            <person name="Morgan S.W."/>
            <person name="De Vos L."/>
            <person name="Wilken P.M."/>
            <person name="Duong T.A."/>
            <person name="Aylward J."/>
            <person name="Coetzee M.P."/>
            <person name="Dadej K."/>
            <person name="De Beer Z.W."/>
            <person name="Findlay W."/>
            <person name="Havenga M."/>
            <person name="Kolarik M."/>
            <person name="Menzies J.G."/>
            <person name="Naidoo K."/>
            <person name="Pochopski O."/>
            <person name="Shoukouhi P."/>
            <person name="Santana Q.C."/>
            <person name="Seifert K.A."/>
            <person name="Soal N."/>
            <person name="Steenkamp E.T."/>
            <person name="Tatham C.T."/>
            <person name="van der Nest M.A."/>
            <person name="Wingfield M.J."/>
        </authorList>
    </citation>
    <scope>NUCLEOTIDE SEQUENCE [LARGE SCALE GENOMIC DNA]</scope>
    <source>
        <strain evidence="2">CMW44962</strain>
    </source>
</reference>
<evidence type="ECO:0000313" key="2">
    <source>
        <dbReference type="EMBL" id="KAH9825682.1"/>
    </source>
</evidence>
<dbReference type="EMBL" id="RIBY02002089">
    <property type="protein sequence ID" value="KAH9825682.1"/>
    <property type="molecule type" value="Genomic_DNA"/>
</dbReference>
<keyword evidence="3" id="KW-1185">Reference proteome</keyword>
<sequence>MLSHLALTTSALALLAASVSASTPCGPEYGINQNTGLWDCYYWDQQEYVGREDGKFTFDLTGEAESGLPAFAVHCEASGGTSDYHPCKTISGPVKAAAYLTPVGALAEGLGTLHIKIDFGDAVYSCTDPNVSFNDGQSPPYGKGFYPDTKEK</sequence>
<proteinExistence type="predicted"/>
<feature type="chain" id="PRO_5040874156" description="AA1-like domain-containing protein" evidence="1">
    <location>
        <begin position="22"/>
        <end position="152"/>
    </location>
</feature>